<keyword evidence="4" id="KW-1185">Reference proteome</keyword>
<dbReference type="InterPro" id="IPR000601">
    <property type="entry name" value="PKD_dom"/>
</dbReference>
<dbReference type="Gene3D" id="1.10.1330.10">
    <property type="entry name" value="Dockerin domain"/>
    <property type="match status" value="1"/>
</dbReference>
<evidence type="ECO:0000313" key="4">
    <source>
        <dbReference type="Proteomes" id="UP000318081"/>
    </source>
</evidence>
<dbReference type="Gene3D" id="3.10.100.10">
    <property type="entry name" value="Mannose-Binding Protein A, subunit A"/>
    <property type="match status" value="1"/>
</dbReference>
<dbReference type="InterPro" id="IPR013783">
    <property type="entry name" value="Ig-like_fold"/>
</dbReference>
<dbReference type="InterPro" id="IPR016186">
    <property type="entry name" value="C-type_lectin-like/link_sf"/>
</dbReference>
<dbReference type="InterPro" id="IPR036439">
    <property type="entry name" value="Dockerin_dom_sf"/>
</dbReference>
<feature type="compositionally biased region" description="Polar residues" evidence="1">
    <location>
        <begin position="1"/>
        <end position="18"/>
    </location>
</feature>
<protein>
    <submittedName>
        <fullName evidence="3">Dockerin type I repeat protein</fullName>
    </submittedName>
</protein>
<dbReference type="SMART" id="SM00089">
    <property type="entry name" value="PKD"/>
    <property type="match status" value="3"/>
</dbReference>
<dbReference type="Gene3D" id="2.60.40.10">
    <property type="entry name" value="Immunoglobulins"/>
    <property type="match status" value="4"/>
</dbReference>
<dbReference type="EMBL" id="CP036432">
    <property type="protein sequence ID" value="QDV87371.1"/>
    <property type="molecule type" value="Genomic_DNA"/>
</dbReference>
<dbReference type="Pfam" id="PF00404">
    <property type="entry name" value="Dockerin_1"/>
    <property type="match status" value="2"/>
</dbReference>
<dbReference type="SUPFAM" id="SSF63446">
    <property type="entry name" value="Type I dockerin domain"/>
    <property type="match status" value="1"/>
</dbReference>
<feature type="region of interest" description="Disordered" evidence="1">
    <location>
        <begin position="1"/>
        <end position="43"/>
    </location>
</feature>
<dbReference type="Pfam" id="PF18911">
    <property type="entry name" value="PKD_4"/>
    <property type="match status" value="1"/>
</dbReference>
<proteinExistence type="predicted"/>
<evidence type="ECO:0000256" key="1">
    <source>
        <dbReference type="SAM" id="MobiDB-lite"/>
    </source>
</evidence>
<feature type="domain" description="PKD/Chitinase" evidence="2">
    <location>
        <begin position="508"/>
        <end position="598"/>
    </location>
</feature>
<gene>
    <name evidence="3" type="ORF">TBK1r_64010</name>
</gene>
<evidence type="ECO:0000259" key="2">
    <source>
        <dbReference type="SMART" id="SM00089"/>
    </source>
</evidence>
<name>A0ABX5Y013_9BACT</name>
<dbReference type="InterPro" id="IPR035986">
    <property type="entry name" value="PKD_dom_sf"/>
</dbReference>
<dbReference type="Proteomes" id="UP000318081">
    <property type="component" value="Chromosome"/>
</dbReference>
<dbReference type="PROSITE" id="PS00018">
    <property type="entry name" value="EF_HAND_1"/>
    <property type="match status" value="1"/>
</dbReference>
<dbReference type="SUPFAM" id="SSF49299">
    <property type="entry name" value="PKD domain"/>
    <property type="match status" value="1"/>
</dbReference>
<dbReference type="RefSeq" id="WP_145219013.1">
    <property type="nucleotide sequence ID" value="NZ_CP036432.1"/>
</dbReference>
<sequence>MSPQSIVSKNKTHGSPSRTARRRLGIESLEPRRPLAGPGSFSITGPISVDTTNTIVDWTDAEGAVSYDLTVGGNEDGSGRFVTKTGLTDSEYEVGGLSNGTFAVIVTAYDAEGNATIAENSPFRFNAYFAIRPQVMFVTSGGITPTKDVFYPPPPSAFEGPEDADWHCTQHAVQGGLVYDPYSDWDGLEIHYKAFLSSDTERAVARIGGLRSQIINTRGELVALSESDLYETLDNPILYNEFGEAITFGFRAWTGTTSLGDIGSTAENWTSYRSYGTIGDPRATDGRWLASNAIPSNELARLYCIGDGYPNLPVVADAGGPYTVIQGDDVVLNATGSETPDYVESVKWDLTNDGDFDDLHGETFTLRWQHMQLLGLTSPGTYPIALLIDNGHNSYTASTVLTVVERSNTPPIADAGGPYVATEGSLVSLDASGSSDADQLTESLLFQWDLDYDGSNFDVDAIGLSPTDTFTDDFATRVIALRVSDSQGLSDLTTTTLAVDNLAPGVSLAGPSTAVQGQQLVLTLSASDPSSVDQAGEFTYAIDWDGDGVDDESTTGLSTTEVEHVFDLHGIYTIAVTATDKDGAVGAKANHAVEVTGNAPTVVESLVLGELDQRSAVDQLTIQFDQIVQFDASPSDVVQIVHLVSGQVVDAAFDIRQANDATNIDVTFLPGARVDSRGVLVDGNYQLTIDSSLVAAGGAPLDGDGAGGPYQFAFHRLAGDANGDRQVTSEDMSIVIAAQGSTPSSGNWDPNADVDGDGRVSVRDRFMVLRGLGNELLTVAQGGGVVNRFDTSNNGEVSPLDALRVINRLASLSGEGESVLDTTPDPYDVNRDGKTSPLDALHIINHLAYVQSLNSSSAFAEGENADIDVAIGQVDLLSDERDGTITDETLEVLASGRLQGLF</sequence>
<dbReference type="InterPro" id="IPR018247">
    <property type="entry name" value="EF_Hand_1_Ca_BS"/>
</dbReference>
<accession>A0ABX5Y013</accession>
<dbReference type="InterPro" id="IPR002105">
    <property type="entry name" value="Dockerin_1_rpt"/>
</dbReference>
<organism evidence="3 4">
    <name type="scientific">Stieleria magnilauensis</name>
    <dbReference type="NCBI Taxonomy" id="2527963"/>
    <lineage>
        <taxon>Bacteria</taxon>
        <taxon>Pseudomonadati</taxon>
        <taxon>Planctomycetota</taxon>
        <taxon>Planctomycetia</taxon>
        <taxon>Pirellulales</taxon>
        <taxon>Pirellulaceae</taxon>
        <taxon>Stieleria</taxon>
    </lineage>
</organism>
<feature type="domain" description="PKD/Chitinase" evidence="2">
    <location>
        <begin position="40"/>
        <end position="122"/>
    </location>
</feature>
<dbReference type="InterPro" id="IPR022409">
    <property type="entry name" value="PKD/Chitinase_dom"/>
</dbReference>
<reference evidence="3 4" key="1">
    <citation type="submission" date="2019-02" db="EMBL/GenBank/DDBJ databases">
        <title>Deep-cultivation of Planctomycetes and their phenomic and genomic characterization uncovers novel biology.</title>
        <authorList>
            <person name="Wiegand S."/>
            <person name="Jogler M."/>
            <person name="Boedeker C."/>
            <person name="Pinto D."/>
            <person name="Vollmers J."/>
            <person name="Rivas-Marin E."/>
            <person name="Kohn T."/>
            <person name="Peeters S.H."/>
            <person name="Heuer A."/>
            <person name="Rast P."/>
            <person name="Oberbeckmann S."/>
            <person name="Bunk B."/>
            <person name="Jeske O."/>
            <person name="Meyerdierks A."/>
            <person name="Storesund J.E."/>
            <person name="Kallscheuer N."/>
            <person name="Luecker S."/>
            <person name="Lage O.M."/>
            <person name="Pohl T."/>
            <person name="Merkel B.J."/>
            <person name="Hornburger P."/>
            <person name="Mueller R.-W."/>
            <person name="Bruemmer F."/>
            <person name="Labrenz M."/>
            <person name="Spormann A.M."/>
            <person name="Op den Camp H."/>
            <person name="Overmann J."/>
            <person name="Amann R."/>
            <person name="Jetten M.S.M."/>
            <person name="Mascher T."/>
            <person name="Medema M.H."/>
            <person name="Devos D.P."/>
            <person name="Kaster A.-K."/>
            <person name="Ovreas L."/>
            <person name="Rohde M."/>
            <person name="Galperin M.Y."/>
            <person name="Jogler C."/>
        </authorList>
    </citation>
    <scope>NUCLEOTIDE SEQUENCE [LARGE SCALE GENOMIC DNA]</scope>
    <source>
        <strain evidence="3 4">TBK1r</strain>
    </source>
</reference>
<feature type="domain" description="PKD/Chitinase" evidence="2">
    <location>
        <begin position="315"/>
        <end position="406"/>
    </location>
</feature>
<evidence type="ECO:0000313" key="3">
    <source>
        <dbReference type="EMBL" id="QDV87371.1"/>
    </source>
</evidence>